<gene>
    <name evidence="12" type="ORF">J2R62_02470</name>
</gene>
<dbReference type="GO" id="GO:0003908">
    <property type="term" value="F:methylated-DNA-[protein]-cysteine S-methyltransferase activity"/>
    <property type="evidence" value="ECO:0007669"/>
    <property type="project" value="UniProtKB-UniRule"/>
</dbReference>
<dbReference type="AlphaFoldDB" id="A0A8I2B1M1"/>
<dbReference type="EC" id="2.1.1.63" evidence="9"/>
<comment type="subcellular location">
    <subcellularLocation>
        <location evidence="9">Cytoplasm</location>
    </subcellularLocation>
</comment>
<keyword evidence="5 9" id="KW-0808">Transferase</keyword>
<dbReference type="PROSITE" id="PS00374">
    <property type="entry name" value="MGMT"/>
    <property type="match status" value="1"/>
</dbReference>
<sequence>MYYVKYASPLGELLLIADRHGLRHLYLPSENPPHNPLWQAGKNRPLEQACDFLDAYFAGKKPSAEQLPLAPVGTPFQQQVWQQLLQIPYAGTRCYGDIAQRIGNPKAVRAVGGAIGANPLAIIIPCHRVLGKDRSLTGYSGGLPIKTALLTLEGVTWHEKKAPKTA</sequence>
<dbReference type="RefSeq" id="WP_207541568.1">
    <property type="nucleotide sequence ID" value="NZ_JAFNAA010000002.1"/>
</dbReference>
<evidence type="ECO:0000313" key="12">
    <source>
        <dbReference type="EMBL" id="MBO1107096.1"/>
    </source>
</evidence>
<dbReference type="InterPro" id="IPR014048">
    <property type="entry name" value="MethylDNA_cys_MeTrfase_DNA-bd"/>
</dbReference>
<dbReference type="InterPro" id="IPR036388">
    <property type="entry name" value="WH-like_DNA-bd_sf"/>
</dbReference>
<evidence type="ECO:0000256" key="7">
    <source>
        <dbReference type="ARBA" id="ARBA00023204"/>
    </source>
</evidence>
<dbReference type="CDD" id="cd06445">
    <property type="entry name" value="ATase"/>
    <property type="match status" value="1"/>
</dbReference>
<accession>A0A8I2B1M1</accession>
<dbReference type="FunFam" id="1.10.10.10:FF:000214">
    <property type="entry name" value="Methylated-DNA--protein-cysteine methyltransferase"/>
    <property type="match status" value="1"/>
</dbReference>
<dbReference type="InterPro" id="IPR036631">
    <property type="entry name" value="MGMT_N_sf"/>
</dbReference>
<dbReference type="PANTHER" id="PTHR10815">
    <property type="entry name" value="METHYLATED-DNA--PROTEIN-CYSTEINE METHYLTRANSFERASE"/>
    <property type="match status" value="1"/>
</dbReference>
<comment type="caution">
    <text evidence="12">The sequence shown here is derived from an EMBL/GenBank/DDBJ whole genome shotgun (WGS) entry which is preliminary data.</text>
</comment>
<keyword evidence="3 9" id="KW-0963">Cytoplasm</keyword>
<dbReference type="GO" id="GO:0032259">
    <property type="term" value="P:methylation"/>
    <property type="evidence" value="ECO:0007669"/>
    <property type="project" value="UniProtKB-KW"/>
</dbReference>
<dbReference type="GO" id="GO:0005737">
    <property type="term" value="C:cytoplasm"/>
    <property type="evidence" value="ECO:0007669"/>
    <property type="project" value="UniProtKB-SubCell"/>
</dbReference>
<dbReference type="InterPro" id="IPR001497">
    <property type="entry name" value="MethylDNA_cys_MeTrfase_AS"/>
</dbReference>
<dbReference type="SUPFAM" id="SSF46767">
    <property type="entry name" value="Methylated DNA-protein cysteine methyltransferase, C-terminal domain"/>
    <property type="match status" value="1"/>
</dbReference>
<feature type="domain" description="Methylated-DNA-[protein]-cysteine S-methyltransferase DNA binding" evidence="10">
    <location>
        <begin position="75"/>
        <end position="155"/>
    </location>
</feature>
<evidence type="ECO:0000256" key="9">
    <source>
        <dbReference type="HAMAP-Rule" id="MF_00772"/>
    </source>
</evidence>
<dbReference type="Proteomes" id="UP000664658">
    <property type="component" value="Unassembled WGS sequence"/>
</dbReference>
<reference evidence="12" key="1">
    <citation type="submission" date="2021-03" db="EMBL/GenBank/DDBJ databases">
        <title>Plesiomonas shigelloides zfcc0051, isolated from zebrafish feces.</title>
        <authorList>
            <person name="Vanderhoek Z."/>
            <person name="Gaulke C."/>
        </authorList>
    </citation>
    <scope>NUCLEOTIDE SEQUENCE</scope>
    <source>
        <strain evidence="12">Zfcc0051</strain>
    </source>
</reference>
<dbReference type="GO" id="GO:0006307">
    <property type="term" value="P:DNA alkylation repair"/>
    <property type="evidence" value="ECO:0007669"/>
    <property type="project" value="UniProtKB-UniRule"/>
</dbReference>
<evidence type="ECO:0000256" key="6">
    <source>
        <dbReference type="ARBA" id="ARBA00022763"/>
    </source>
</evidence>
<dbReference type="Gene3D" id="3.30.160.70">
    <property type="entry name" value="Methylated DNA-protein cysteine methyltransferase domain"/>
    <property type="match status" value="1"/>
</dbReference>
<dbReference type="SUPFAM" id="SSF53155">
    <property type="entry name" value="Methylated DNA-protein cysteine methyltransferase domain"/>
    <property type="match status" value="1"/>
</dbReference>
<dbReference type="PANTHER" id="PTHR10815:SF5">
    <property type="entry name" value="METHYLATED-DNA--PROTEIN-CYSTEINE METHYLTRANSFERASE"/>
    <property type="match status" value="1"/>
</dbReference>
<name>A0A8I2B1M1_PLESH</name>
<comment type="function">
    <text evidence="9">Involved in the cellular defense against the biological effects of O6-methylguanine (O6-MeG) and O4-methylthymine (O4-MeT) in DNA. Repairs the methylated nucleobase in DNA by stoichiometrically transferring the methyl group to a cysteine residue in the enzyme. This is a suicide reaction: the enzyme is irreversibly inactivated.</text>
</comment>
<feature type="domain" description="Methylguanine DNA methyltransferase ribonuclease-like" evidence="11">
    <location>
        <begin position="1"/>
        <end position="70"/>
    </location>
</feature>
<comment type="catalytic activity">
    <reaction evidence="8 9">
        <text>a 6-O-methyl-2'-deoxyguanosine in DNA + L-cysteinyl-[protein] = S-methyl-L-cysteinyl-[protein] + a 2'-deoxyguanosine in DNA</text>
        <dbReference type="Rhea" id="RHEA:24000"/>
        <dbReference type="Rhea" id="RHEA-COMP:10131"/>
        <dbReference type="Rhea" id="RHEA-COMP:10132"/>
        <dbReference type="Rhea" id="RHEA-COMP:11367"/>
        <dbReference type="Rhea" id="RHEA-COMP:11368"/>
        <dbReference type="ChEBI" id="CHEBI:29950"/>
        <dbReference type="ChEBI" id="CHEBI:82612"/>
        <dbReference type="ChEBI" id="CHEBI:85445"/>
        <dbReference type="ChEBI" id="CHEBI:85448"/>
        <dbReference type="EC" id="2.1.1.63"/>
    </reaction>
</comment>
<comment type="miscellaneous">
    <text evidence="9">This enzyme catalyzes only one turnover and therefore is not strictly catalytic. According to one definition, an enzyme is a biocatalyst that acts repeatedly and over many reaction cycles.</text>
</comment>
<dbReference type="InterPro" id="IPR023546">
    <property type="entry name" value="MGMT"/>
</dbReference>
<protein>
    <recommendedName>
        <fullName evidence="9">Methylated-DNA--protein-cysteine methyltransferase</fullName>
        <ecNumber evidence="9">2.1.1.63</ecNumber>
    </recommendedName>
    <alternativeName>
        <fullName evidence="9">6-O-methylguanine-DNA methyltransferase</fullName>
        <shortName evidence="9">MGMT</shortName>
    </alternativeName>
    <alternativeName>
        <fullName evidence="9">O-6-methylguanine-DNA-alkyltransferase</fullName>
    </alternativeName>
</protein>
<evidence type="ECO:0000256" key="8">
    <source>
        <dbReference type="ARBA" id="ARBA00049348"/>
    </source>
</evidence>
<dbReference type="InterPro" id="IPR008332">
    <property type="entry name" value="MethylG_MeTrfase_N"/>
</dbReference>
<dbReference type="NCBIfam" id="TIGR00589">
    <property type="entry name" value="ogt"/>
    <property type="match status" value="1"/>
</dbReference>
<dbReference type="Gene3D" id="1.10.10.10">
    <property type="entry name" value="Winged helix-like DNA-binding domain superfamily/Winged helix DNA-binding domain"/>
    <property type="match status" value="1"/>
</dbReference>
<evidence type="ECO:0000256" key="2">
    <source>
        <dbReference type="ARBA" id="ARBA00008711"/>
    </source>
</evidence>
<keyword evidence="6 9" id="KW-0227">DNA damage</keyword>
<dbReference type="InterPro" id="IPR036217">
    <property type="entry name" value="MethylDNA_cys_MeTrfase_DNAb"/>
</dbReference>
<keyword evidence="7 9" id="KW-0234">DNA repair</keyword>
<dbReference type="Pfam" id="PF01035">
    <property type="entry name" value="DNA_binding_1"/>
    <property type="match status" value="1"/>
</dbReference>
<evidence type="ECO:0000259" key="11">
    <source>
        <dbReference type="Pfam" id="PF02870"/>
    </source>
</evidence>
<feature type="active site" description="Nucleophile; methyl group acceptor" evidence="9">
    <location>
        <position position="126"/>
    </location>
</feature>
<evidence type="ECO:0000256" key="5">
    <source>
        <dbReference type="ARBA" id="ARBA00022679"/>
    </source>
</evidence>
<organism evidence="12 13">
    <name type="scientific">Plesiomonas shigelloides</name>
    <name type="common">Aeromonas shigelloides</name>
    <dbReference type="NCBI Taxonomy" id="703"/>
    <lineage>
        <taxon>Bacteria</taxon>
        <taxon>Pseudomonadati</taxon>
        <taxon>Pseudomonadota</taxon>
        <taxon>Gammaproteobacteria</taxon>
        <taxon>Enterobacterales</taxon>
        <taxon>Enterobacteriaceae</taxon>
        <taxon>Plesiomonas</taxon>
    </lineage>
</organism>
<evidence type="ECO:0000256" key="3">
    <source>
        <dbReference type="ARBA" id="ARBA00022490"/>
    </source>
</evidence>
<evidence type="ECO:0000313" key="13">
    <source>
        <dbReference type="Proteomes" id="UP000664658"/>
    </source>
</evidence>
<dbReference type="HAMAP" id="MF_00772">
    <property type="entry name" value="OGT"/>
    <property type="match status" value="1"/>
</dbReference>
<comment type="catalytic activity">
    <reaction evidence="1 9">
        <text>a 4-O-methyl-thymidine in DNA + L-cysteinyl-[protein] = a thymidine in DNA + S-methyl-L-cysteinyl-[protein]</text>
        <dbReference type="Rhea" id="RHEA:53428"/>
        <dbReference type="Rhea" id="RHEA-COMP:10131"/>
        <dbReference type="Rhea" id="RHEA-COMP:10132"/>
        <dbReference type="Rhea" id="RHEA-COMP:13555"/>
        <dbReference type="Rhea" id="RHEA-COMP:13556"/>
        <dbReference type="ChEBI" id="CHEBI:29950"/>
        <dbReference type="ChEBI" id="CHEBI:82612"/>
        <dbReference type="ChEBI" id="CHEBI:137386"/>
        <dbReference type="ChEBI" id="CHEBI:137387"/>
        <dbReference type="EC" id="2.1.1.63"/>
    </reaction>
</comment>
<dbReference type="EMBL" id="JAFNAA010000002">
    <property type="protein sequence ID" value="MBO1107096.1"/>
    <property type="molecule type" value="Genomic_DNA"/>
</dbReference>
<comment type="similarity">
    <text evidence="2 9">Belongs to the MGMT family.</text>
</comment>
<evidence type="ECO:0000259" key="10">
    <source>
        <dbReference type="Pfam" id="PF01035"/>
    </source>
</evidence>
<evidence type="ECO:0000256" key="4">
    <source>
        <dbReference type="ARBA" id="ARBA00022603"/>
    </source>
</evidence>
<proteinExistence type="inferred from homology"/>
<evidence type="ECO:0000256" key="1">
    <source>
        <dbReference type="ARBA" id="ARBA00001286"/>
    </source>
</evidence>
<dbReference type="Pfam" id="PF02870">
    <property type="entry name" value="Methyltransf_1N"/>
    <property type="match status" value="1"/>
</dbReference>
<keyword evidence="4 9" id="KW-0489">Methyltransferase</keyword>